<evidence type="ECO:0000313" key="11">
    <source>
        <dbReference type="Proteomes" id="UP000039046"/>
    </source>
</evidence>
<dbReference type="GO" id="GO:0008270">
    <property type="term" value="F:zinc ion binding"/>
    <property type="evidence" value="ECO:0007669"/>
    <property type="project" value="UniProtKB-KW"/>
</dbReference>
<evidence type="ECO:0000256" key="7">
    <source>
        <dbReference type="SAM" id="Coils"/>
    </source>
</evidence>
<dbReference type="EMBL" id="CDHN01000001">
    <property type="protein sequence ID" value="CEJ81697.1"/>
    <property type="molecule type" value="Genomic_DNA"/>
</dbReference>
<keyword evidence="4" id="KW-0863">Zinc-finger</keyword>
<dbReference type="PANTHER" id="PTHR11685">
    <property type="entry name" value="RBR FAMILY RING FINGER AND IBR DOMAIN-CONTAINING"/>
    <property type="match status" value="1"/>
</dbReference>
<keyword evidence="11" id="KW-1185">Reference proteome</keyword>
<evidence type="ECO:0000256" key="8">
    <source>
        <dbReference type="SAM" id="MobiDB-lite"/>
    </source>
</evidence>
<feature type="coiled-coil region" evidence="7">
    <location>
        <begin position="481"/>
        <end position="523"/>
    </location>
</feature>
<dbReference type="PROSITE" id="PS51873">
    <property type="entry name" value="TRIAD"/>
    <property type="match status" value="1"/>
</dbReference>
<dbReference type="Gene3D" id="1.20.120.1750">
    <property type="match status" value="1"/>
</dbReference>
<evidence type="ECO:0000256" key="1">
    <source>
        <dbReference type="ARBA" id="ARBA00022679"/>
    </source>
</evidence>
<protein>
    <recommendedName>
        <fullName evidence="9">RING-type domain-containing protein</fullName>
    </recommendedName>
</protein>
<dbReference type="InterPro" id="IPR031127">
    <property type="entry name" value="E3_UB_ligase_RBR"/>
</dbReference>
<name>A0A0A1T5Z3_9HYPO</name>
<dbReference type="HOGENOM" id="CLU_008347_0_0_1"/>
<evidence type="ECO:0000256" key="3">
    <source>
        <dbReference type="ARBA" id="ARBA00022737"/>
    </source>
</evidence>
<reference evidence="10 11" key="1">
    <citation type="journal article" date="2015" name="Genome Announc.">
        <title>Draft Genome Sequence and Gene Annotation of the Entomopathogenic Fungus Verticillium hemipterigenum.</title>
        <authorList>
            <person name="Horn F."/>
            <person name="Habel A."/>
            <person name="Scharf D.H."/>
            <person name="Dworschak J."/>
            <person name="Brakhage A.A."/>
            <person name="Guthke R."/>
            <person name="Hertweck C."/>
            <person name="Linde J."/>
        </authorList>
    </citation>
    <scope>NUCLEOTIDE SEQUENCE [LARGE SCALE GENOMIC DNA]</scope>
</reference>
<dbReference type="Proteomes" id="UP000039046">
    <property type="component" value="Unassembled WGS sequence"/>
</dbReference>
<dbReference type="GO" id="GO:0004842">
    <property type="term" value="F:ubiquitin-protein transferase activity"/>
    <property type="evidence" value="ECO:0007669"/>
    <property type="project" value="InterPro"/>
</dbReference>
<feature type="compositionally biased region" description="Basic and acidic residues" evidence="8">
    <location>
        <begin position="219"/>
        <end position="229"/>
    </location>
</feature>
<dbReference type="OrthoDB" id="9977870at2759"/>
<keyword evidence="5" id="KW-0833">Ubl conjugation pathway</keyword>
<dbReference type="AlphaFoldDB" id="A0A0A1T5Z3"/>
<feature type="domain" description="RING-type" evidence="9">
    <location>
        <begin position="270"/>
        <end position="466"/>
    </location>
</feature>
<evidence type="ECO:0000256" key="2">
    <source>
        <dbReference type="ARBA" id="ARBA00022723"/>
    </source>
</evidence>
<dbReference type="SUPFAM" id="SSF57850">
    <property type="entry name" value="RING/U-box"/>
    <property type="match status" value="1"/>
</dbReference>
<keyword evidence="2" id="KW-0479">Metal-binding</keyword>
<dbReference type="InterPro" id="IPR044066">
    <property type="entry name" value="TRIAD_supradom"/>
</dbReference>
<evidence type="ECO:0000259" key="9">
    <source>
        <dbReference type="PROSITE" id="PS51873"/>
    </source>
</evidence>
<dbReference type="GO" id="GO:0016567">
    <property type="term" value="P:protein ubiquitination"/>
    <property type="evidence" value="ECO:0007669"/>
    <property type="project" value="InterPro"/>
</dbReference>
<feature type="compositionally biased region" description="Basic and acidic residues" evidence="8">
    <location>
        <begin position="119"/>
        <end position="130"/>
    </location>
</feature>
<accession>A0A0A1T5Z3</accession>
<evidence type="ECO:0000256" key="6">
    <source>
        <dbReference type="ARBA" id="ARBA00022833"/>
    </source>
</evidence>
<feature type="region of interest" description="Disordered" evidence="8">
    <location>
        <begin position="781"/>
        <end position="801"/>
    </location>
</feature>
<keyword evidence="6" id="KW-0862">Zinc</keyword>
<keyword evidence="1" id="KW-0808">Transferase</keyword>
<feature type="region of interest" description="Disordered" evidence="8">
    <location>
        <begin position="104"/>
        <end position="130"/>
    </location>
</feature>
<evidence type="ECO:0000313" key="10">
    <source>
        <dbReference type="EMBL" id="CEJ81697.1"/>
    </source>
</evidence>
<gene>
    <name evidence="10" type="ORF">VHEMI01813</name>
</gene>
<keyword evidence="7" id="KW-0175">Coiled coil</keyword>
<feature type="region of interest" description="Disordered" evidence="8">
    <location>
        <begin position="209"/>
        <end position="229"/>
    </location>
</feature>
<dbReference type="CDD" id="cd22584">
    <property type="entry name" value="Rcat_RBR_unk"/>
    <property type="match status" value="1"/>
</dbReference>
<organism evidence="10 11">
    <name type="scientific">[Torrubiella] hemipterigena</name>
    <dbReference type="NCBI Taxonomy" id="1531966"/>
    <lineage>
        <taxon>Eukaryota</taxon>
        <taxon>Fungi</taxon>
        <taxon>Dikarya</taxon>
        <taxon>Ascomycota</taxon>
        <taxon>Pezizomycotina</taxon>
        <taxon>Sordariomycetes</taxon>
        <taxon>Hypocreomycetidae</taxon>
        <taxon>Hypocreales</taxon>
        <taxon>Clavicipitaceae</taxon>
        <taxon>Clavicipitaceae incertae sedis</taxon>
        <taxon>'Torrubiella' clade</taxon>
    </lineage>
</organism>
<evidence type="ECO:0000256" key="4">
    <source>
        <dbReference type="ARBA" id="ARBA00022771"/>
    </source>
</evidence>
<evidence type="ECO:0000256" key="5">
    <source>
        <dbReference type="ARBA" id="ARBA00022786"/>
    </source>
</evidence>
<dbReference type="STRING" id="1531966.A0A0A1T5Z3"/>
<sequence>MVSVALRKPVPIREPAAMSATVAPTERLDLYEDPYTVLEQLQESWRERQEKSFQSKDEVSDVDIGTVDWRSYAPPAGISDTQGVDSELLQEIITSSIEQLQTRYEREKREEAEAAEAQRTAEHAASEEAAKSKEPYLPIIIVNESETKRIPIVPDCDPRPRDSIHDGDIYEDDSIGPWDSISVVSATPAKRRHVFQRLFRKHHHNQKLPVQAESSKAGAAREAREAQDAQRQLLNDRLRKVNINLANPQVQQAIADLHRNTSFRIPEKPQLVECVSCLDDFEVKETIRVPCHNYCKECFDRLISAACENEQQWPPKCCLNEIPFRQVLQNIPEELKTKFRQRESEWTTPVSERVYCSRPDCGLWITPDQIDGARRIGRCTNKHTTCTICRGVPHGSNPCPGDQDLNLTNGLAEEEGWKRCARCKILVEHREACQHMTCLCGYQFCYVCTRQWRTCSCTVQELNELKAGVERRREIRRQREAKEAQELREVLEAIAAFEREEERRAEEERLEQQRLEEQRWERLLVERIKKETIRRREVELKFQTLRIDMSCIHQRQKALVATEQDDLAATTVSEGLASLREMEAQHSVERAEINQTVTDRVAKKATELDKEYGCRLAEERKSEEAYEQSLVEYWKDHDEEHCDEHVSDALLLYRQQLDEFHQEWQDWRVSELAAYRAKLDDKNAIREELMYSALHRLRGRNRDKDAELAQRLAAEKKWIQEIIIERVRLLDAAEVAEMEGDADSLFTPENIERAETAQVMEAAAAADASQATETVEITDITDNPWEQAVSDGESYGTAPVS</sequence>
<proteinExistence type="predicted"/>
<keyword evidence="3" id="KW-0677">Repeat</keyword>